<organism evidence="8 9">
    <name type="scientific">Nicotiana tabacum</name>
    <name type="common">Common tobacco</name>
    <dbReference type="NCBI Taxonomy" id="4097"/>
    <lineage>
        <taxon>Eukaryota</taxon>
        <taxon>Viridiplantae</taxon>
        <taxon>Streptophyta</taxon>
        <taxon>Embryophyta</taxon>
        <taxon>Tracheophyta</taxon>
        <taxon>Spermatophyta</taxon>
        <taxon>Magnoliopsida</taxon>
        <taxon>eudicotyledons</taxon>
        <taxon>Gunneridae</taxon>
        <taxon>Pentapetalae</taxon>
        <taxon>asterids</taxon>
        <taxon>lamiids</taxon>
        <taxon>Solanales</taxon>
        <taxon>Solanaceae</taxon>
        <taxon>Nicotianoideae</taxon>
        <taxon>Nicotianeae</taxon>
        <taxon>Nicotiana</taxon>
    </lineage>
</organism>
<proteinExistence type="predicted"/>
<feature type="region of interest" description="Disordered" evidence="6">
    <location>
        <begin position="63"/>
        <end position="89"/>
    </location>
</feature>
<dbReference type="SMART" id="SM00774">
    <property type="entry name" value="WRKY"/>
    <property type="match status" value="1"/>
</dbReference>
<dbReference type="Proteomes" id="UP000790787">
    <property type="component" value="Chromosome 10"/>
</dbReference>
<evidence type="ECO:0000259" key="7">
    <source>
        <dbReference type="PROSITE" id="PS50811"/>
    </source>
</evidence>
<keyword evidence="5" id="KW-0539">Nucleus</keyword>
<dbReference type="SMR" id="A0A1S4CMA5"/>
<gene>
    <name evidence="9" type="primary">LOC107820490</name>
</gene>
<evidence type="ECO:0000313" key="8">
    <source>
        <dbReference type="Proteomes" id="UP000790787"/>
    </source>
</evidence>
<comment type="subcellular location">
    <subcellularLocation>
        <location evidence="1">Nucleus</location>
    </subcellularLocation>
</comment>
<dbReference type="GO" id="GO:0003700">
    <property type="term" value="F:DNA-binding transcription factor activity"/>
    <property type="evidence" value="ECO:0000318"/>
    <property type="project" value="GO_Central"/>
</dbReference>
<evidence type="ECO:0000256" key="6">
    <source>
        <dbReference type="SAM" id="MobiDB-lite"/>
    </source>
</evidence>
<dbReference type="InterPro" id="IPR036576">
    <property type="entry name" value="WRKY_dom_sf"/>
</dbReference>
<evidence type="ECO:0000256" key="2">
    <source>
        <dbReference type="ARBA" id="ARBA00023015"/>
    </source>
</evidence>
<dbReference type="GO" id="GO:0006355">
    <property type="term" value="P:regulation of DNA-templated transcription"/>
    <property type="evidence" value="ECO:0000318"/>
    <property type="project" value="GO_Central"/>
</dbReference>
<evidence type="ECO:0000256" key="1">
    <source>
        <dbReference type="ARBA" id="ARBA00004123"/>
    </source>
</evidence>
<dbReference type="AlphaFoldDB" id="A0A1S4CMA5"/>
<keyword evidence="3 9" id="KW-0238">DNA-binding</keyword>
<dbReference type="GeneID" id="107820490"/>
<dbReference type="PROSITE" id="PS50811">
    <property type="entry name" value="WRKY"/>
    <property type="match status" value="1"/>
</dbReference>
<dbReference type="Gene3D" id="2.20.25.80">
    <property type="entry name" value="WRKY domain"/>
    <property type="match status" value="1"/>
</dbReference>
<protein>
    <submittedName>
        <fullName evidence="9">Probable WRKY transcription factor 70</fullName>
    </submittedName>
    <submittedName>
        <fullName evidence="9">WRKY DNA-binding transcription factor 70</fullName>
    </submittedName>
</protein>
<name>A0A1S4CMA5_TOBAC</name>
<dbReference type="KEGG" id="nta:107820490"/>
<accession>A0A1S4CMA5</accession>
<dbReference type="STRING" id="4097.A0A1S4CMA5"/>
<evidence type="ECO:0000313" key="9">
    <source>
        <dbReference type="RefSeq" id="XP_016502265.1"/>
    </source>
</evidence>
<dbReference type="SUPFAM" id="SSF118290">
    <property type="entry name" value="WRKY DNA-binding domain"/>
    <property type="match status" value="1"/>
</dbReference>
<dbReference type="GO" id="GO:0005634">
    <property type="term" value="C:nucleus"/>
    <property type="evidence" value="ECO:0000318"/>
    <property type="project" value="GO_Central"/>
</dbReference>
<evidence type="ECO:0000256" key="4">
    <source>
        <dbReference type="ARBA" id="ARBA00023163"/>
    </source>
</evidence>
<evidence type="ECO:0000256" key="5">
    <source>
        <dbReference type="ARBA" id="ARBA00023242"/>
    </source>
</evidence>
<dbReference type="OrthoDB" id="2021064at2759"/>
<dbReference type="Pfam" id="PF03106">
    <property type="entry name" value="WRKY"/>
    <property type="match status" value="1"/>
</dbReference>
<evidence type="ECO:0000256" key="3">
    <source>
        <dbReference type="ARBA" id="ARBA00023125"/>
    </source>
</evidence>
<dbReference type="OMA" id="CKSASTF"/>
<reference evidence="8" key="1">
    <citation type="journal article" date="2014" name="Nat. Commun.">
        <title>The tobacco genome sequence and its comparison with those of tomato and potato.</title>
        <authorList>
            <person name="Sierro N."/>
            <person name="Battey J.N."/>
            <person name="Ouadi S."/>
            <person name="Bakaher N."/>
            <person name="Bovet L."/>
            <person name="Willig A."/>
            <person name="Goepfert S."/>
            <person name="Peitsch M.C."/>
            <person name="Ivanov N.V."/>
        </authorList>
    </citation>
    <scope>NUCLEOTIDE SEQUENCE [LARGE SCALE GENOMIC DNA]</scope>
</reference>
<feature type="domain" description="WRKY" evidence="7">
    <location>
        <begin position="109"/>
        <end position="172"/>
    </location>
</feature>
<keyword evidence="2" id="KW-0805">Transcription regulation</keyword>
<sequence length="323" mass="36761">MESPLPEKSSADLKRAIDGLIRGQEFTRQLKEIIKKPLATIMAEDLVGKIMNSFSETLSVINSGESDEDTAEVKSPEDSSGSCKSTTTSFKDRRGCYKRRKTSETNTKESSDLVDDGHAWRKYGQKQILHSTYPRHYFRCTHKYDQNCQATKQVQKIQDNPPLFRTTYYGNHTCKPFPRVSQIILDTPIHGDSSILLSFDRNNNNNNYSSIQNVNYNYQPYNIPTFPSIKQETKEEVFQRSCTFYPKIEDQNQSSNSDNFLLANDDHLSTLTVFEASDGHMAATLSPDVISSGVYSSCTTSTDNLEIDFDFEESLWNFEGYNS</sequence>
<keyword evidence="4" id="KW-0804">Transcription</keyword>
<dbReference type="PANTHER" id="PTHR31282">
    <property type="entry name" value="WRKY TRANSCRIPTION FACTOR 21-RELATED"/>
    <property type="match status" value="1"/>
</dbReference>
<dbReference type="RefSeq" id="XP_016502265.1">
    <property type="nucleotide sequence ID" value="XM_016646779.2"/>
</dbReference>
<reference evidence="9" key="2">
    <citation type="submission" date="2025-08" db="UniProtKB">
        <authorList>
            <consortium name="RefSeq"/>
        </authorList>
    </citation>
    <scope>IDENTIFICATION</scope>
    <source>
        <tissue evidence="9">Leaf</tissue>
    </source>
</reference>
<keyword evidence="8" id="KW-1185">Reference proteome</keyword>
<dbReference type="InterPro" id="IPR044810">
    <property type="entry name" value="WRKY_plant"/>
</dbReference>
<dbReference type="RefSeq" id="XP_016502265.1">
    <property type="nucleotide sequence ID" value="XM_016646779.1"/>
</dbReference>
<dbReference type="PaxDb" id="4097-A0A1S4CMA5"/>
<dbReference type="GO" id="GO:0000976">
    <property type="term" value="F:transcription cis-regulatory region binding"/>
    <property type="evidence" value="ECO:0000318"/>
    <property type="project" value="GO_Central"/>
</dbReference>
<feature type="compositionally biased region" description="Polar residues" evidence="6">
    <location>
        <begin position="78"/>
        <end position="89"/>
    </location>
</feature>
<dbReference type="InterPro" id="IPR003657">
    <property type="entry name" value="WRKY_dom"/>
</dbReference>